<dbReference type="AlphaFoldDB" id="A0A0F9A1M8"/>
<dbReference type="EMBL" id="LAZR01044922">
    <property type="protein sequence ID" value="KKL03459.1"/>
    <property type="molecule type" value="Genomic_DNA"/>
</dbReference>
<accession>A0A0F9A1M8</accession>
<evidence type="ECO:0000313" key="1">
    <source>
        <dbReference type="EMBL" id="KKL03459.1"/>
    </source>
</evidence>
<reference evidence="1" key="1">
    <citation type="journal article" date="2015" name="Nature">
        <title>Complex archaea that bridge the gap between prokaryotes and eukaryotes.</title>
        <authorList>
            <person name="Spang A."/>
            <person name="Saw J.H."/>
            <person name="Jorgensen S.L."/>
            <person name="Zaremba-Niedzwiedzka K."/>
            <person name="Martijn J."/>
            <person name="Lind A.E."/>
            <person name="van Eijk R."/>
            <person name="Schleper C."/>
            <person name="Guy L."/>
            <person name="Ettema T.J."/>
        </authorList>
    </citation>
    <scope>NUCLEOTIDE SEQUENCE</scope>
</reference>
<comment type="caution">
    <text evidence="1">The sequence shown here is derived from an EMBL/GenBank/DDBJ whole genome shotgun (WGS) entry which is preliminary data.</text>
</comment>
<protein>
    <submittedName>
        <fullName evidence="1">Uncharacterized protein</fullName>
    </submittedName>
</protein>
<name>A0A0F9A1M8_9ZZZZ</name>
<sequence>MTIPKETILAASFDKAISIALDYARVGFFALVTPNETHNRPWRVEVSQ</sequence>
<proteinExistence type="predicted"/>
<organism evidence="1">
    <name type="scientific">marine sediment metagenome</name>
    <dbReference type="NCBI Taxonomy" id="412755"/>
    <lineage>
        <taxon>unclassified sequences</taxon>
        <taxon>metagenomes</taxon>
        <taxon>ecological metagenomes</taxon>
    </lineage>
</organism>
<gene>
    <name evidence="1" type="ORF">LCGC14_2625960</name>
</gene>